<gene>
    <name evidence="1" type="ORF">DXN05_10275</name>
</gene>
<organism evidence="1 2">
    <name type="scientific">Deminuibacter soli</name>
    <dbReference type="NCBI Taxonomy" id="2291815"/>
    <lineage>
        <taxon>Bacteria</taxon>
        <taxon>Pseudomonadati</taxon>
        <taxon>Bacteroidota</taxon>
        <taxon>Chitinophagia</taxon>
        <taxon>Chitinophagales</taxon>
        <taxon>Chitinophagaceae</taxon>
        <taxon>Deminuibacter</taxon>
    </lineage>
</organism>
<reference evidence="1 2" key="1">
    <citation type="submission" date="2018-08" db="EMBL/GenBank/DDBJ databases">
        <title>Chitinophagaceae sp. K23C18032701, a novel bacterium isolated from forest soil.</title>
        <authorList>
            <person name="Wang C."/>
        </authorList>
    </citation>
    <scope>NUCLEOTIDE SEQUENCE [LARGE SCALE GENOMIC DNA]</scope>
    <source>
        <strain evidence="1 2">K23C18032701</strain>
    </source>
</reference>
<sequence length="188" mass="20940">MEMPGRVYSGGKYRYGFNGQEKSDEIAANTTTAEFWQYDARIGRRWNTDPVPKSMISPYATLGNNPITYVDPDGADTLTFTKNTTIRKEVRMSGKLDGMRSKVLTPASVSSTGRIDIRKGDGADVFYYQKNTTTIDESGNLTTVNGKLEQFNPTGSSSNFYQLAVGVELWGHNMMIGMFWLCSLRHGC</sequence>
<dbReference type="NCBIfam" id="TIGR03696">
    <property type="entry name" value="Rhs_assc_core"/>
    <property type="match status" value="1"/>
</dbReference>
<name>A0A3E1NJC3_9BACT</name>
<evidence type="ECO:0000313" key="1">
    <source>
        <dbReference type="EMBL" id="RFM27924.1"/>
    </source>
</evidence>
<dbReference type="Gene3D" id="2.180.10.10">
    <property type="entry name" value="RHS repeat-associated core"/>
    <property type="match status" value="1"/>
</dbReference>
<dbReference type="Proteomes" id="UP000261284">
    <property type="component" value="Unassembled WGS sequence"/>
</dbReference>
<dbReference type="InterPro" id="IPR022385">
    <property type="entry name" value="Rhs_assc_core"/>
</dbReference>
<dbReference type="EMBL" id="QTJU01000003">
    <property type="protein sequence ID" value="RFM27924.1"/>
    <property type="molecule type" value="Genomic_DNA"/>
</dbReference>
<dbReference type="OrthoDB" id="667524at2"/>
<comment type="caution">
    <text evidence="1">The sequence shown here is derived from an EMBL/GenBank/DDBJ whole genome shotgun (WGS) entry which is preliminary data.</text>
</comment>
<keyword evidence="2" id="KW-1185">Reference proteome</keyword>
<protein>
    <recommendedName>
        <fullName evidence="3">RHS repeat-associated core domain-containing protein</fullName>
    </recommendedName>
</protein>
<accession>A0A3E1NJC3</accession>
<evidence type="ECO:0008006" key="3">
    <source>
        <dbReference type="Google" id="ProtNLM"/>
    </source>
</evidence>
<evidence type="ECO:0000313" key="2">
    <source>
        <dbReference type="Proteomes" id="UP000261284"/>
    </source>
</evidence>
<proteinExistence type="predicted"/>
<dbReference type="AlphaFoldDB" id="A0A3E1NJC3"/>